<protein>
    <submittedName>
        <fullName evidence="1">Uncharacterized protein</fullName>
    </submittedName>
</protein>
<sequence length="87" mass="9498">MAPVEFGTGQISPLLWGASFRVSRPTLISTRGTIPLTAIPEQVRIGRIAEIGSACVRPLLAIQVWDICIILSWRTLTSRPLDLTSVL</sequence>
<proteinExistence type="predicted"/>
<evidence type="ECO:0000313" key="1">
    <source>
        <dbReference type="EMBL" id="KAF3331318.1"/>
    </source>
</evidence>
<dbReference type="EMBL" id="SWLB01000012">
    <property type="protein sequence ID" value="KAF3331318.1"/>
    <property type="molecule type" value="Genomic_DNA"/>
</dbReference>
<name>A0A833VQL5_9POAL</name>
<evidence type="ECO:0000313" key="2">
    <source>
        <dbReference type="Proteomes" id="UP000623129"/>
    </source>
</evidence>
<reference evidence="1" key="1">
    <citation type="submission" date="2020-01" db="EMBL/GenBank/DDBJ databases">
        <title>Genome sequence of Kobresia littledalei, the first chromosome-level genome in the family Cyperaceae.</title>
        <authorList>
            <person name="Qu G."/>
        </authorList>
    </citation>
    <scope>NUCLEOTIDE SEQUENCE</scope>
    <source>
        <strain evidence="1">C.B.Clarke</strain>
        <tissue evidence="1">Leaf</tissue>
    </source>
</reference>
<organism evidence="1 2">
    <name type="scientific">Carex littledalei</name>
    <dbReference type="NCBI Taxonomy" id="544730"/>
    <lineage>
        <taxon>Eukaryota</taxon>
        <taxon>Viridiplantae</taxon>
        <taxon>Streptophyta</taxon>
        <taxon>Embryophyta</taxon>
        <taxon>Tracheophyta</taxon>
        <taxon>Spermatophyta</taxon>
        <taxon>Magnoliopsida</taxon>
        <taxon>Liliopsida</taxon>
        <taxon>Poales</taxon>
        <taxon>Cyperaceae</taxon>
        <taxon>Cyperoideae</taxon>
        <taxon>Cariceae</taxon>
        <taxon>Carex</taxon>
        <taxon>Carex subgen. Euthyceras</taxon>
    </lineage>
</organism>
<comment type="caution">
    <text evidence="1">The sequence shown here is derived from an EMBL/GenBank/DDBJ whole genome shotgun (WGS) entry which is preliminary data.</text>
</comment>
<dbReference type="Proteomes" id="UP000623129">
    <property type="component" value="Unassembled WGS sequence"/>
</dbReference>
<dbReference type="AlphaFoldDB" id="A0A833VQL5"/>
<keyword evidence="2" id="KW-1185">Reference proteome</keyword>
<accession>A0A833VQL5</accession>
<gene>
    <name evidence="1" type="ORF">FCM35_KLT02724</name>
</gene>